<gene>
    <name evidence="2" type="ORF">CH371_02670</name>
</gene>
<feature type="transmembrane region" description="Helical" evidence="1">
    <location>
        <begin position="128"/>
        <end position="148"/>
    </location>
</feature>
<dbReference type="Proteomes" id="UP000231912">
    <property type="component" value="Unassembled WGS sequence"/>
</dbReference>
<comment type="caution">
    <text evidence="2">The sequence shown here is derived from an EMBL/GenBank/DDBJ whole genome shotgun (WGS) entry which is preliminary data.</text>
</comment>
<dbReference type="AlphaFoldDB" id="A0A2M9ZHF2"/>
<dbReference type="EMBL" id="NPDT01000001">
    <property type="protein sequence ID" value="PJZ67869.1"/>
    <property type="molecule type" value="Genomic_DNA"/>
</dbReference>
<feature type="transmembrane region" description="Helical" evidence="1">
    <location>
        <begin position="60"/>
        <end position="80"/>
    </location>
</feature>
<evidence type="ECO:0000256" key="1">
    <source>
        <dbReference type="SAM" id="Phobius"/>
    </source>
</evidence>
<keyword evidence="1" id="KW-1133">Transmembrane helix</keyword>
<name>A0A2M9ZHF2_9LEPT</name>
<sequence length="269" mass="30011">MQVSNVLSSGKSNSINVLTLLKDLNPRMFYVGLISFLTVPAFILLSVIDIREVVGVNTWIKPIKFAISIGTFLWSMAWYLDQLKEFPKFKERIEKYFLISLSVELILITIQSARGVQSHFNQSSPLDGAIYSIMGMFIFPMIPVAIWMDRKFARMKSDLDPRIKVGIRFSLWIFAIASVVGVFMSARLAHSVGVPDGGPGLPLVNWSRNGGDIRIAHFLGIHSLQLLPLISYIAVRKNWKTATVGILSLGFGLSVLAVFLHAMMGRPLL</sequence>
<feature type="transmembrane region" description="Helical" evidence="1">
    <location>
        <begin position="28"/>
        <end position="48"/>
    </location>
</feature>
<evidence type="ECO:0000313" key="2">
    <source>
        <dbReference type="EMBL" id="PJZ67869.1"/>
    </source>
</evidence>
<keyword evidence="1" id="KW-0812">Transmembrane</keyword>
<keyword evidence="1" id="KW-0472">Membrane</keyword>
<dbReference type="RefSeq" id="WP_100758275.1">
    <property type="nucleotide sequence ID" value="NZ_NPDT01000001.1"/>
</dbReference>
<accession>A0A2M9ZHF2</accession>
<protein>
    <submittedName>
        <fullName evidence="2">Uncharacterized protein</fullName>
    </submittedName>
</protein>
<feature type="transmembrane region" description="Helical" evidence="1">
    <location>
        <begin position="169"/>
        <end position="189"/>
    </location>
</feature>
<feature type="transmembrane region" description="Helical" evidence="1">
    <location>
        <begin position="215"/>
        <end position="235"/>
    </location>
</feature>
<proteinExistence type="predicted"/>
<evidence type="ECO:0000313" key="3">
    <source>
        <dbReference type="Proteomes" id="UP000231912"/>
    </source>
</evidence>
<feature type="transmembrane region" description="Helical" evidence="1">
    <location>
        <begin position="242"/>
        <end position="264"/>
    </location>
</feature>
<reference evidence="2 3" key="1">
    <citation type="submission" date="2017-07" db="EMBL/GenBank/DDBJ databases">
        <title>Leptospira spp. isolated from tropical soils.</title>
        <authorList>
            <person name="Thibeaux R."/>
            <person name="Iraola G."/>
            <person name="Ferres I."/>
            <person name="Bierque E."/>
            <person name="Girault D."/>
            <person name="Soupe-Gilbert M.-E."/>
            <person name="Picardeau M."/>
            <person name="Goarant C."/>
        </authorList>
    </citation>
    <scope>NUCLEOTIDE SEQUENCE [LARGE SCALE GENOMIC DNA]</scope>
    <source>
        <strain evidence="2 3">FH2-C-A2</strain>
    </source>
</reference>
<organism evidence="2 3">
    <name type="scientific">Leptospira wolffii</name>
    <dbReference type="NCBI Taxonomy" id="409998"/>
    <lineage>
        <taxon>Bacteria</taxon>
        <taxon>Pseudomonadati</taxon>
        <taxon>Spirochaetota</taxon>
        <taxon>Spirochaetia</taxon>
        <taxon>Leptospirales</taxon>
        <taxon>Leptospiraceae</taxon>
        <taxon>Leptospira</taxon>
    </lineage>
</organism>